<dbReference type="Proteomes" id="UP001163823">
    <property type="component" value="Chromosome 11"/>
</dbReference>
<evidence type="ECO:0000313" key="4">
    <source>
        <dbReference type="Proteomes" id="UP001163823"/>
    </source>
</evidence>
<protein>
    <submittedName>
        <fullName evidence="3">LOB domain-containing protein</fullName>
    </submittedName>
</protein>
<accession>A0AAD7PE03</accession>
<dbReference type="PROSITE" id="PS50891">
    <property type="entry name" value="LOB"/>
    <property type="match status" value="1"/>
</dbReference>
<evidence type="ECO:0000313" key="3">
    <source>
        <dbReference type="EMBL" id="KAJ7951330.1"/>
    </source>
</evidence>
<dbReference type="EMBL" id="JARAOO010000011">
    <property type="protein sequence ID" value="KAJ7951330.1"/>
    <property type="molecule type" value="Genomic_DNA"/>
</dbReference>
<proteinExistence type="inferred from homology"/>
<dbReference type="AlphaFoldDB" id="A0AAD7PE03"/>
<dbReference type="InterPro" id="IPR004883">
    <property type="entry name" value="LOB"/>
</dbReference>
<comment type="similarity">
    <text evidence="1">Belongs to the LOB domain-containing protein family.</text>
</comment>
<feature type="domain" description="LOB" evidence="2">
    <location>
        <begin position="13"/>
        <end position="114"/>
    </location>
</feature>
<name>A0AAD7PE03_QUISA</name>
<evidence type="ECO:0000256" key="1">
    <source>
        <dbReference type="ARBA" id="ARBA00005474"/>
    </source>
</evidence>
<dbReference type="KEGG" id="qsa:O6P43_027395"/>
<evidence type="ECO:0000259" key="2">
    <source>
        <dbReference type="PROSITE" id="PS50891"/>
    </source>
</evidence>
<sequence length="187" mass="21035">MIFTGLAKSKAHQPCAACRILRRRCNSNCLLAPFFPTDEIEKFVTVHKVFGASNVIKMVQMVEETNREDAVKAIVYEATARLRDPVYGSAGTIFQLQKMIEELKVQLDSIGAQVSDLQEKIDHLLSIHMNVLHLDVFSAMGDPMFEGDSTKAYDPCNFPAECDWIFQQHTTTEAFDLVEGRVAEDYA</sequence>
<gene>
    <name evidence="3" type="ORF">O6P43_027395</name>
</gene>
<reference evidence="3" key="1">
    <citation type="journal article" date="2023" name="Science">
        <title>Elucidation of the pathway for biosynthesis of saponin adjuvants from the soapbark tree.</title>
        <authorList>
            <person name="Reed J."/>
            <person name="Orme A."/>
            <person name="El-Demerdash A."/>
            <person name="Owen C."/>
            <person name="Martin L.B.B."/>
            <person name="Misra R.C."/>
            <person name="Kikuchi S."/>
            <person name="Rejzek M."/>
            <person name="Martin A.C."/>
            <person name="Harkess A."/>
            <person name="Leebens-Mack J."/>
            <person name="Louveau T."/>
            <person name="Stephenson M.J."/>
            <person name="Osbourn A."/>
        </authorList>
    </citation>
    <scope>NUCLEOTIDE SEQUENCE</scope>
    <source>
        <strain evidence="3">S10</strain>
    </source>
</reference>
<dbReference type="PANTHER" id="PTHR31301:SF77">
    <property type="entry name" value="LOB DOMAIN-CONTAINING PROTEIN 1-LIKE"/>
    <property type="match status" value="1"/>
</dbReference>
<comment type="caution">
    <text evidence="3">The sequence shown here is derived from an EMBL/GenBank/DDBJ whole genome shotgun (WGS) entry which is preliminary data.</text>
</comment>
<dbReference type="PANTHER" id="PTHR31301">
    <property type="entry name" value="LOB DOMAIN-CONTAINING PROTEIN 4-RELATED"/>
    <property type="match status" value="1"/>
</dbReference>
<organism evidence="3 4">
    <name type="scientific">Quillaja saponaria</name>
    <name type="common">Soap bark tree</name>
    <dbReference type="NCBI Taxonomy" id="32244"/>
    <lineage>
        <taxon>Eukaryota</taxon>
        <taxon>Viridiplantae</taxon>
        <taxon>Streptophyta</taxon>
        <taxon>Embryophyta</taxon>
        <taxon>Tracheophyta</taxon>
        <taxon>Spermatophyta</taxon>
        <taxon>Magnoliopsida</taxon>
        <taxon>eudicotyledons</taxon>
        <taxon>Gunneridae</taxon>
        <taxon>Pentapetalae</taxon>
        <taxon>rosids</taxon>
        <taxon>fabids</taxon>
        <taxon>Fabales</taxon>
        <taxon>Quillajaceae</taxon>
        <taxon>Quillaja</taxon>
    </lineage>
</organism>
<dbReference type="Pfam" id="PF03195">
    <property type="entry name" value="LOB"/>
    <property type="match status" value="1"/>
</dbReference>
<keyword evidence="4" id="KW-1185">Reference proteome</keyword>